<dbReference type="InterPro" id="IPR053278">
    <property type="entry name" value="Pre-60S_factor_ECM1"/>
</dbReference>
<keyword evidence="4" id="KW-0963">Cytoplasm</keyword>
<feature type="compositionally biased region" description="Basic and acidic residues" evidence="7">
    <location>
        <begin position="87"/>
        <end position="125"/>
    </location>
</feature>
<feature type="compositionally biased region" description="Basic residues" evidence="7">
    <location>
        <begin position="74"/>
        <end position="86"/>
    </location>
</feature>
<evidence type="ECO:0000256" key="3">
    <source>
        <dbReference type="ARBA" id="ARBA00022448"/>
    </source>
</evidence>
<gene>
    <name evidence="8" type="ORF">BK809_0004553</name>
</gene>
<dbReference type="GO" id="GO:0030687">
    <property type="term" value="C:preribosome, large subunit precursor"/>
    <property type="evidence" value="ECO:0007669"/>
    <property type="project" value="TreeGrafter"/>
</dbReference>
<dbReference type="Pfam" id="PF09135">
    <property type="entry name" value="Alb1"/>
    <property type="match status" value="1"/>
</dbReference>
<comment type="subcellular location">
    <subcellularLocation>
        <location evidence="2">Cytoplasm</location>
    </subcellularLocation>
    <subcellularLocation>
        <location evidence="1">Nucleus</location>
    </subcellularLocation>
</comment>
<evidence type="ECO:0000256" key="2">
    <source>
        <dbReference type="ARBA" id="ARBA00004496"/>
    </source>
</evidence>
<keyword evidence="6" id="KW-0539">Nucleus</keyword>
<dbReference type="GO" id="GO:0000055">
    <property type="term" value="P:ribosomal large subunit export from nucleus"/>
    <property type="evidence" value="ECO:0007669"/>
    <property type="project" value="TreeGrafter"/>
</dbReference>
<dbReference type="PANTHER" id="PTHR28280:SF1">
    <property type="entry name" value="SHUTTLING PRE-60S FACTOR ECM1"/>
    <property type="match status" value="1"/>
</dbReference>
<evidence type="ECO:0000256" key="1">
    <source>
        <dbReference type="ARBA" id="ARBA00004123"/>
    </source>
</evidence>
<accession>A0A1S8B6I7</accession>
<feature type="compositionally biased region" description="Acidic residues" evidence="7">
    <location>
        <begin position="189"/>
        <end position="198"/>
    </location>
</feature>
<evidence type="ECO:0000256" key="4">
    <source>
        <dbReference type="ARBA" id="ARBA00022490"/>
    </source>
</evidence>
<proteinExistence type="predicted"/>
<keyword evidence="3" id="KW-0813">Transport</keyword>
<evidence type="ECO:0000313" key="8">
    <source>
        <dbReference type="EMBL" id="OMP83172.1"/>
    </source>
</evidence>
<sequence>MAKSKTKRTSVTAVCAGLRALTYAEPSLHSRAARRAEEPVDKSLQTLTDASALPKQKPKIGASALAAHDAGISKKQKQKRLTHQQRVRQERAMERADANYDKHERKVEESKRRGRKVQERRKEWEALNGDAKSKNPFVSLQDNDEDDVDMEHAPKGSESLASLNAETIAAVGRKPANTSSSAHQAGGEVADEDLDVAE</sequence>
<comment type="caution">
    <text evidence="8">The sequence shown here is derived from an EMBL/GenBank/DDBJ whole genome shotgun (WGS) entry which is preliminary data.</text>
</comment>
<keyword evidence="5" id="KW-0690">Ribosome biogenesis</keyword>
<organism evidence="8 9">
    <name type="scientific">Diplodia seriata</name>
    <dbReference type="NCBI Taxonomy" id="420778"/>
    <lineage>
        <taxon>Eukaryota</taxon>
        <taxon>Fungi</taxon>
        <taxon>Dikarya</taxon>
        <taxon>Ascomycota</taxon>
        <taxon>Pezizomycotina</taxon>
        <taxon>Dothideomycetes</taxon>
        <taxon>Dothideomycetes incertae sedis</taxon>
        <taxon>Botryosphaeriales</taxon>
        <taxon>Botryosphaeriaceae</taxon>
        <taxon>Diplodia</taxon>
    </lineage>
</organism>
<evidence type="ECO:0000313" key="9">
    <source>
        <dbReference type="Proteomes" id="UP000190776"/>
    </source>
</evidence>
<evidence type="ECO:0000256" key="5">
    <source>
        <dbReference type="ARBA" id="ARBA00022517"/>
    </source>
</evidence>
<dbReference type="GO" id="GO:0005730">
    <property type="term" value="C:nucleolus"/>
    <property type="evidence" value="ECO:0007669"/>
    <property type="project" value="TreeGrafter"/>
</dbReference>
<dbReference type="AlphaFoldDB" id="A0A1S8B6I7"/>
<dbReference type="Proteomes" id="UP000190776">
    <property type="component" value="Unassembled WGS sequence"/>
</dbReference>
<name>A0A1S8B6I7_9PEZI</name>
<dbReference type="PANTHER" id="PTHR28280">
    <property type="entry name" value="SHUTTLING PRE-60S FACTOR ECM1"/>
    <property type="match status" value="1"/>
</dbReference>
<protein>
    <submittedName>
        <fullName evidence="8">Uncharacterized protein</fullName>
    </submittedName>
</protein>
<dbReference type="STRING" id="420778.A0A1S8B6I7"/>
<reference evidence="8 9" key="1">
    <citation type="submission" date="2017-01" db="EMBL/GenBank/DDBJ databases">
        <title>Draft genome sequence of Diplodia seriata F98.1, a fungal species involved in grapevine trunk diseases.</title>
        <authorList>
            <person name="Robert-Siegwald G."/>
            <person name="Vallet J."/>
            <person name="Abou-Mansour E."/>
            <person name="Xu J."/>
            <person name="Rey P."/>
            <person name="Bertsch C."/>
            <person name="Rego C."/>
            <person name="Larignon P."/>
            <person name="Fontaine F."/>
            <person name="Lebrun M.-H."/>
        </authorList>
    </citation>
    <scope>NUCLEOTIDE SEQUENCE [LARGE SCALE GENOMIC DNA]</scope>
    <source>
        <strain evidence="8 9">F98.1</strain>
    </source>
</reference>
<dbReference type="OrthoDB" id="5304887at2759"/>
<dbReference type="InterPro" id="IPR022784">
    <property type="entry name" value="Ribosome_bgen_Alb1"/>
</dbReference>
<feature type="region of interest" description="Disordered" evidence="7">
    <location>
        <begin position="26"/>
        <end position="198"/>
    </location>
</feature>
<evidence type="ECO:0000256" key="7">
    <source>
        <dbReference type="SAM" id="MobiDB-lite"/>
    </source>
</evidence>
<dbReference type="EMBL" id="MSZU01000111">
    <property type="protein sequence ID" value="OMP83172.1"/>
    <property type="molecule type" value="Genomic_DNA"/>
</dbReference>
<evidence type="ECO:0000256" key="6">
    <source>
        <dbReference type="ARBA" id="ARBA00023242"/>
    </source>
</evidence>
<dbReference type="GO" id="GO:0005737">
    <property type="term" value="C:cytoplasm"/>
    <property type="evidence" value="ECO:0007669"/>
    <property type="project" value="UniProtKB-SubCell"/>
</dbReference>